<dbReference type="PANTHER" id="PTHR11566">
    <property type="entry name" value="DYNAMIN"/>
    <property type="match status" value="1"/>
</dbReference>
<dbReference type="InterPro" id="IPR020850">
    <property type="entry name" value="GED_dom"/>
</dbReference>
<dbReference type="CDD" id="cd08771">
    <property type="entry name" value="DLP_1"/>
    <property type="match status" value="2"/>
</dbReference>
<dbReference type="PANTHER" id="PTHR11566:SF225">
    <property type="entry name" value="INTERFERON-INDUCED GTP-BINDING PROTEIN MX-RELATED"/>
    <property type="match status" value="1"/>
</dbReference>
<dbReference type="PROSITE" id="PS51388">
    <property type="entry name" value="GED"/>
    <property type="match status" value="2"/>
</dbReference>
<dbReference type="Pfam" id="PF00350">
    <property type="entry name" value="Dynamin_N"/>
    <property type="match status" value="2"/>
</dbReference>
<evidence type="ECO:0000256" key="5">
    <source>
        <dbReference type="RuleBase" id="RU003932"/>
    </source>
</evidence>
<evidence type="ECO:0000256" key="1">
    <source>
        <dbReference type="ARBA" id="ARBA00004496"/>
    </source>
</evidence>
<accession>A0A6J2VUF9</accession>
<dbReference type="InterPro" id="IPR003130">
    <property type="entry name" value="GED"/>
</dbReference>
<dbReference type="InParanoid" id="A0A6J2VUF9"/>
<evidence type="ECO:0000256" key="4">
    <source>
        <dbReference type="ARBA" id="ARBA00023134"/>
    </source>
</evidence>
<name>A0A6J2VUF9_CHACN</name>
<feature type="domain" description="Dynamin-type G" evidence="7">
    <location>
        <begin position="671"/>
        <end position="944"/>
    </location>
</feature>
<evidence type="ECO:0000259" key="6">
    <source>
        <dbReference type="PROSITE" id="PS51388"/>
    </source>
</evidence>
<dbReference type="Gene3D" id="1.20.120.1240">
    <property type="entry name" value="Dynamin, middle domain"/>
    <property type="match status" value="2"/>
</dbReference>
<dbReference type="GO" id="GO:0005886">
    <property type="term" value="C:plasma membrane"/>
    <property type="evidence" value="ECO:0007669"/>
    <property type="project" value="TreeGrafter"/>
</dbReference>
<dbReference type="Pfam" id="PF02212">
    <property type="entry name" value="GED"/>
    <property type="match status" value="2"/>
</dbReference>
<dbReference type="GO" id="GO:0031623">
    <property type="term" value="P:receptor internalization"/>
    <property type="evidence" value="ECO:0007669"/>
    <property type="project" value="TreeGrafter"/>
</dbReference>
<dbReference type="GO" id="GO:0003924">
    <property type="term" value="F:GTPase activity"/>
    <property type="evidence" value="ECO:0007669"/>
    <property type="project" value="InterPro"/>
</dbReference>
<keyword evidence="4 5" id="KW-0342">GTP-binding</keyword>
<dbReference type="GeneID" id="115816004"/>
<dbReference type="SMART" id="SM00302">
    <property type="entry name" value="GED"/>
    <property type="match status" value="2"/>
</dbReference>
<evidence type="ECO:0000256" key="2">
    <source>
        <dbReference type="ARBA" id="ARBA00022490"/>
    </source>
</evidence>
<dbReference type="PRINTS" id="PR00195">
    <property type="entry name" value="DYNAMIN"/>
</dbReference>
<dbReference type="InterPro" id="IPR000375">
    <property type="entry name" value="Dynamin_stalk"/>
</dbReference>
<protein>
    <submittedName>
        <fullName evidence="9">Uncharacterized protein LOC115816004</fullName>
    </submittedName>
</protein>
<evidence type="ECO:0000259" key="7">
    <source>
        <dbReference type="PROSITE" id="PS51718"/>
    </source>
</evidence>
<dbReference type="RefSeq" id="XP_030634836.1">
    <property type="nucleotide sequence ID" value="XM_030778976.1"/>
</dbReference>
<dbReference type="InterPro" id="IPR027417">
    <property type="entry name" value="P-loop_NTPase"/>
</dbReference>
<dbReference type="InterPro" id="IPR045063">
    <property type="entry name" value="Dynamin_N"/>
</dbReference>
<dbReference type="GO" id="GO:0005634">
    <property type="term" value="C:nucleus"/>
    <property type="evidence" value="ECO:0007669"/>
    <property type="project" value="TreeGrafter"/>
</dbReference>
<dbReference type="InterPro" id="IPR001401">
    <property type="entry name" value="Dynamin_GTPase"/>
</dbReference>
<dbReference type="InterPro" id="IPR030381">
    <property type="entry name" value="G_DYNAMIN_dom"/>
</dbReference>
<comment type="subcellular location">
    <subcellularLocation>
        <location evidence="1">Cytoplasm</location>
    </subcellularLocation>
</comment>
<dbReference type="FunFam" id="1.20.120.1240:FF:000007">
    <property type="entry name" value="Interferon-induced GTP-binding protein Mx1"/>
    <property type="match status" value="2"/>
</dbReference>
<proteinExistence type="inferred from homology"/>
<dbReference type="GO" id="GO:0051607">
    <property type="term" value="P:defense response to virus"/>
    <property type="evidence" value="ECO:0007669"/>
    <property type="project" value="TreeGrafter"/>
</dbReference>
<dbReference type="GO" id="GO:0005737">
    <property type="term" value="C:cytoplasm"/>
    <property type="evidence" value="ECO:0007669"/>
    <property type="project" value="UniProtKB-SubCell"/>
</dbReference>
<dbReference type="SMART" id="SM00053">
    <property type="entry name" value="DYNc"/>
    <property type="match status" value="2"/>
</dbReference>
<dbReference type="AlphaFoldDB" id="A0A6J2VUF9"/>
<dbReference type="Pfam" id="PF01031">
    <property type="entry name" value="Dynamin_M"/>
    <property type="match status" value="2"/>
</dbReference>
<dbReference type="FunFam" id="3.40.50.300:FF:000621">
    <property type="entry name" value="Interferon-induced GTP-binding protein Mx1"/>
    <property type="match status" value="2"/>
</dbReference>
<dbReference type="InterPro" id="IPR019762">
    <property type="entry name" value="Dynamin_GTPase_CS"/>
</dbReference>
<keyword evidence="3 5" id="KW-0547">Nucleotide-binding</keyword>
<feature type="domain" description="GED" evidence="6">
    <location>
        <begin position="549"/>
        <end position="639"/>
    </location>
</feature>
<evidence type="ECO:0000313" key="9">
    <source>
        <dbReference type="RefSeq" id="XP_030634836.1"/>
    </source>
</evidence>
<dbReference type="GO" id="GO:0016185">
    <property type="term" value="P:synaptic vesicle budding from presynaptic endocytic zone membrane"/>
    <property type="evidence" value="ECO:0007669"/>
    <property type="project" value="TreeGrafter"/>
</dbReference>
<dbReference type="InterPro" id="IPR022812">
    <property type="entry name" value="Dynamin"/>
</dbReference>
<sequence length="1264" mass="143925">MESPTNSFSDKDSEEERIYESLDSTGVFKRFLDQQVRPYIDLIDTLRTIGIDQDLSLPSIAVVGDQSSGKSSVLEALSGVALPRGSGIVTRCPLELKLRKLKRGQWRATISYGSFEESFDDPSEVEARVRKAQNDLAGDGVGICEDLISLEIMSPDVCDLTLIDLPGITRVPVKGQPEDIGDQIKRLILKYVTKSATIILVVVPCNVDIATTEALRMAQEVDPDGNRTLAILTKPDLIDKGVETDVLNIVQGKIIPLSKGYIIVKCRGQSDINDKITLAEAVQIEKEFFSTHRYFSTLLNEQKATTHCLARRLTQDLVDHIKKSLPHLAQQIHASLLNVKGQLKEYNEGPPTDLRLMGPFLSQMIIDFGDQIEELSRTGESKQKNLYAHMRPVFKQWESYLSATKQSFREQMKEMVEKYDESHRGRELLTFSDYGAFEGALKSHVKTLEIPAIDTMRLIRGIVQREFKKVCDVCFEDYPQLRYIASNKIDDIQSKQEVEVEKRIKEFIKMECLMVTQDSIFVDKLNNSEIIKKLHEGKKDSSSGELDTRGLIPDKLVIYYDIVYQRLADYVPMLIQLFMLKEPAKVLRNQMMELRGGADVVKLLTQDSERGRKRVELIRRLDRLKQAQERISQALYIGSEGKALFLNQWEAQVRPYIEMIDYLRRIGIEKDLALPSIAVVGDQSSGKSSVLEALSGVALPRGSGIVTRCPLELKLRKLSKAGEWTAVISYGNVQETFHDPSKVEGFVRRAQNELAGDGVGICDELISLEITSPDVCDLTLIDLPGITRVPVKGQPEDIGDQIRHLILKFIEKRETINLVVVPCNVDIATTEALRMAQGVDPDGSRTLAILTKPDLVDKGAETDILQIIEGKVVPLKKGYIMVRCRGQSDINEQISLEEATRLETEFFRSHSHFSYLLDQQKVSTNCLATRLTKELVEHIKSSLPSLTEQIQIRLSAVKMELRNCGQGPPMEKEKMGPYLSKKMLEFSDQISELCRTGESSDKNIYSLLRLVFKQWELNLRDSKVAFRTAIKEMTEKYDEVYRGRELVTFSDYCVYESTIKKHVEDLKHPALQTLKLVRDIVQKEFKDLCEICFQNFPQLRYIIVNQIDEIQSKQESKVEKRIREYINMEKLVYTQDPIFTQKMVDFQFVERIQEYESTALDKGENAASPNNCAVFDTRKLTPEKLIIYYEIVYQRLADFVPMLILLFMLKESAGMLRAHSMDMRDGADAVKLLMEDSEAGHRRTELYQRLERLRQAQDKISINL</sequence>
<gene>
    <name evidence="9" type="primary">LOC115816004</name>
</gene>
<dbReference type="OrthoDB" id="5061070at2759"/>
<comment type="similarity">
    <text evidence="5">Belongs to the TRAFAC class dynamin-like GTPase superfamily. Dynamin/Fzo/YdjA family.</text>
</comment>
<reference evidence="9" key="1">
    <citation type="submission" date="2025-08" db="UniProtKB">
        <authorList>
            <consortium name="RefSeq"/>
        </authorList>
    </citation>
    <scope>IDENTIFICATION</scope>
</reference>
<evidence type="ECO:0000256" key="3">
    <source>
        <dbReference type="ARBA" id="ARBA00022741"/>
    </source>
</evidence>
<evidence type="ECO:0000313" key="8">
    <source>
        <dbReference type="Proteomes" id="UP000504632"/>
    </source>
</evidence>
<dbReference type="GO" id="GO:0098793">
    <property type="term" value="C:presynapse"/>
    <property type="evidence" value="ECO:0007669"/>
    <property type="project" value="GOC"/>
</dbReference>
<dbReference type="Gene3D" id="3.40.50.300">
    <property type="entry name" value="P-loop containing nucleotide triphosphate hydrolases"/>
    <property type="match status" value="2"/>
</dbReference>
<dbReference type="SUPFAM" id="SSF52540">
    <property type="entry name" value="P-loop containing nucleoside triphosphate hydrolases"/>
    <property type="match status" value="2"/>
</dbReference>
<dbReference type="GO" id="GO:0005874">
    <property type="term" value="C:microtubule"/>
    <property type="evidence" value="ECO:0007669"/>
    <property type="project" value="TreeGrafter"/>
</dbReference>
<keyword evidence="8" id="KW-1185">Reference proteome</keyword>
<feature type="domain" description="GED" evidence="6">
    <location>
        <begin position="1178"/>
        <end position="1264"/>
    </location>
</feature>
<dbReference type="GO" id="GO:0008017">
    <property type="term" value="F:microtubule binding"/>
    <property type="evidence" value="ECO:0007669"/>
    <property type="project" value="TreeGrafter"/>
</dbReference>
<dbReference type="Proteomes" id="UP000504632">
    <property type="component" value="Chromosome 7"/>
</dbReference>
<feature type="domain" description="Dynamin-type G" evidence="7">
    <location>
        <begin position="54"/>
        <end position="326"/>
    </location>
</feature>
<keyword evidence="2" id="KW-0963">Cytoplasm</keyword>
<dbReference type="PROSITE" id="PS00410">
    <property type="entry name" value="G_DYNAMIN_1"/>
    <property type="match status" value="2"/>
</dbReference>
<dbReference type="GO" id="GO:0005525">
    <property type="term" value="F:GTP binding"/>
    <property type="evidence" value="ECO:0007669"/>
    <property type="project" value="UniProtKB-KW"/>
</dbReference>
<dbReference type="PROSITE" id="PS51718">
    <property type="entry name" value="G_DYNAMIN_2"/>
    <property type="match status" value="2"/>
</dbReference>
<organism evidence="8 9">
    <name type="scientific">Chanos chanos</name>
    <name type="common">Milkfish</name>
    <name type="synonym">Mugil chanos</name>
    <dbReference type="NCBI Taxonomy" id="29144"/>
    <lineage>
        <taxon>Eukaryota</taxon>
        <taxon>Metazoa</taxon>
        <taxon>Chordata</taxon>
        <taxon>Craniata</taxon>
        <taxon>Vertebrata</taxon>
        <taxon>Euteleostomi</taxon>
        <taxon>Actinopterygii</taxon>
        <taxon>Neopterygii</taxon>
        <taxon>Teleostei</taxon>
        <taxon>Ostariophysi</taxon>
        <taxon>Gonorynchiformes</taxon>
        <taxon>Chanidae</taxon>
        <taxon>Chanos</taxon>
    </lineage>
</organism>